<accession>A0A9P8CHW3</accession>
<protein>
    <submittedName>
        <fullName evidence="2">Uncharacterized protein</fullName>
    </submittedName>
</protein>
<dbReference type="AlphaFoldDB" id="A0A9P8CHW3"/>
<sequence>MPVMPVISSSSPNEKHDSSETNYEDMRSSAMEALRSQVTNTTYTLHAQQGPGSSRAFLSSLSTLYTLPIEDFARLCASIHRASTSCDPDTPPANNTGSLSADSSKERRTESPGKGSREVKLEKFIAISREALVQLVNRHWEQLAGGLKTPQIIDCAMLTCFSSSSKKCNIRTAPKEDLRYAVRWMIFIDALGLGAVLVCGEAIAKLVYKTSGNTNDDLKWLATKIRQCRTTDLQALCGMFHVVIADLLQYYQVNHPLNKFEIMAKIQTVADGSATEGTEGWEGRASFVVGVTKWRPGMVCSMVGFNGVVLVVMSLPTQWKVSLT</sequence>
<dbReference type="OrthoDB" id="3560773at2759"/>
<feature type="compositionally biased region" description="Basic and acidic residues" evidence="1">
    <location>
        <begin position="13"/>
        <end position="23"/>
    </location>
</feature>
<proteinExistence type="predicted"/>
<comment type="caution">
    <text evidence="2">The sequence shown here is derived from an EMBL/GenBank/DDBJ whole genome shotgun (WGS) entry which is preliminary data.</text>
</comment>
<evidence type="ECO:0000256" key="1">
    <source>
        <dbReference type="SAM" id="MobiDB-lite"/>
    </source>
</evidence>
<evidence type="ECO:0000313" key="3">
    <source>
        <dbReference type="Proteomes" id="UP000887226"/>
    </source>
</evidence>
<feature type="region of interest" description="Disordered" evidence="1">
    <location>
        <begin position="83"/>
        <end position="116"/>
    </location>
</feature>
<feature type="region of interest" description="Disordered" evidence="1">
    <location>
        <begin position="1"/>
        <end position="23"/>
    </location>
</feature>
<feature type="compositionally biased region" description="Basic and acidic residues" evidence="1">
    <location>
        <begin position="103"/>
        <end position="116"/>
    </location>
</feature>
<organism evidence="2 3">
    <name type="scientific">Calycina marina</name>
    <dbReference type="NCBI Taxonomy" id="1763456"/>
    <lineage>
        <taxon>Eukaryota</taxon>
        <taxon>Fungi</taxon>
        <taxon>Dikarya</taxon>
        <taxon>Ascomycota</taxon>
        <taxon>Pezizomycotina</taxon>
        <taxon>Leotiomycetes</taxon>
        <taxon>Helotiales</taxon>
        <taxon>Pezizellaceae</taxon>
        <taxon>Calycina</taxon>
    </lineage>
</organism>
<gene>
    <name evidence="2" type="ORF">BJ878DRAFT_477104</name>
</gene>
<dbReference type="EMBL" id="MU253764">
    <property type="protein sequence ID" value="KAG9247724.1"/>
    <property type="molecule type" value="Genomic_DNA"/>
</dbReference>
<feature type="compositionally biased region" description="Polar residues" evidence="1">
    <location>
        <begin position="83"/>
        <end position="102"/>
    </location>
</feature>
<dbReference type="Proteomes" id="UP000887226">
    <property type="component" value="Unassembled WGS sequence"/>
</dbReference>
<reference evidence="2" key="1">
    <citation type="journal article" date="2021" name="IMA Fungus">
        <title>Genomic characterization of three marine fungi, including Emericellopsis atlantica sp. nov. with signatures of a generalist lifestyle and marine biomass degradation.</title>
        <authorList>
            <person name="Hagestad O.C."/>
            <person name="Hou L."/>
            <person name="Andersen J.H."/>
            <person name="Hansen E.H."/>
            <person name="Altermark B."/>
            <person name="Li C."/>
            <person name="Kuhnert E."/>
            <person name="Cox R.J."/>
            <person name="Crous P.W."/>
            <person name="Spatafora J.W."/>
            <person name="Lail K."/>
            <person name="Amirebrahimi M."/>
            <person name="Lipzen A."/>
            <person name="Pangilinan J."/>
            <person name="Andreopoulos W."/>
            <person name="Hayes R.D."/>
            <person name="Ng V."/>
            <person name="Grigoriev I.V."/>
            <person name="Jackson S.A."/>
            <person name="Sutton T.D.S."/>
            <person name="Dobson A.D.W."/>
            <person name="Rama T."/>
        </authorList>
    </citation>
    <scope>NUCLEOTIDE SEQUENCE</scope>
    <source>
        <strain evidence="2">TRa3180A</strain>
    </source>
</reference>
<keyword evidence="3" id="KW-1185">Reference proteome</keyword>
<evidence type="ECO:0000313" key="2">
    <source>
        <dbReference type="EMBL" id="KAG9247724.1"/>
    </source>
</evidence>
<name>A0A9P8CHW3_9HELO</name>